<accession>A0A328ASG4</accession>
<feature type="transmembrane region" description="Helical" evidence="1">
    <location>
        <begin position="116"/>
        <end position="136"/>
    </location>
</feature>
<keyword evidence="2" id="KW-0808">Transferase</keyword>
<dbReference type="Proteomes" id="UP000249725">
    <property type="component" value="Unassembled WGS sequence"/>
</dbReference>
<comment type="caution">
    <text evidence="2">The sequence shown here is derived from an EMBL/GenBank/DDBJ whole genome shotgun (WGS) entry which is preliminary data.</text>
</comment>
<feature type="transmembrane region" description="Helical" evidence="1">
    <location>
        <begin position="48"/>
        <end position="66"/>
    </location>
</feature>
<organism evidence="2 3">
    <name type="scientific">Phenylobacterium deserti</name>
    <dbReference type="NCBI Taxonomy" id="1914756"/>
    <lineage>
        <taxon>Bacteria</taxon>
        <taxon>Pseudomonadati</taxon>
        <taxon>Pseudomonadota</taxon>
        <taxon>Alphaproteobacteria</taxon>
        <taxon>Caulobacterales</taxon>
        <taxon>Caulobacteraceae</taxon>
        <taxon>Phenylobacterium</taxon>
    </lineage>
</organism>
<keyword evidence="1" id="KW-1133">Transmembrane helix</keyword>
<protein>
    <submittedName>
        <fullName evidence="2">GNAT family acetyltransferase</fullName>
    </submittedName>
</protein>
<name>A0A328ASG4_9CAUL</name>
<keyword evidence="3" id="KW-1185">Reference proteome</keyword>
<gene>
    <name evidence="2" type="ORF">DJ018_08915</name>
</gene>
<evidence type="ECO:0000313" key="3">
    <source>
        <dbReference type="Proteomes" id="UP000249725"/>
    </source>
</evidence>
<dbReference type="GO" id="GO:0016740">
    <property type="term" value="F:transferase activity"/>
    <property type="evidence" value="ECO:0007669"/>
    <property type="project" value="UniProtKB-KW"/>
</dbReference>
<keyword evidence="1" id="KW-0472">Membrane</keyword>
<dbReference type="RefSeq" id="WP_111514462.1">
    <property type="nucleotide sequence ID" value="NZ_QFYR01000001.1"/>
</dbReference>
<dbReference type="AlphaFoldDB" id="A0A328ASG4"/>
<dbReference type="OrthoDB" id="7204915at2"/>
<dbReference type="EMBL" id="QFYR01000001">
    <property type="protein sequence ID" value="RAK58012.1"/>
    <property type="molecule type" value="Genomic_DNA"/>
</dbReference>
<feature type="transmembrane region" description="Helical" evidence="1">
    <location>
        <begin position="86"/>
        <end position="104"/>
    </location>
</feature>
<keyword evidence="1" id="KW-0812">Transmembrane</keyword>
<proteinExistence type="predicted"/>
<reference evidence="3" key="1">
    <citation type="submission" date="2018-05" db="EMBL/GenBank/DDBJ databases">
        <authorList>
            <person name="Li X."/>
        </authorList>
    </citation>
    <scope>NUCLEOTIDE SEQUENCE [LARGE SCALE GENOMIC DNA]</scope>
    <source>
        <strain evidence="3">YIM 73061</strain>
    </source>
</reference>
<evidence type="ECO:0000256" key="1">
    <source>
        <dbReference type="SAM" id="Phobius"/>
    </source>
</evidence>
<feature type="transmembrane region" description="Helical" evidence="1">
    <location>
        <begin position="7"/>
        <end position="36"/>
    </location>
</feature>
<evidence type="ECO:0000313" key="2">
    <source>
        <dbReference type="EMBL" id="RAK58012.1"/>
    </source>
</evidence>
<sequence length="163" mass="17258">MSKLTNAFYTAVSLVLMGFAAALVAIGPISLIHALLTGRPFVTAMVNSLGYLILSLAVFDVARYVFDEEVTRGREMRNAAETRRSITKFITVIIIAVLMDALVALSKAGQADLNQLVYPVVLVAGGGGLLLILGIYQRLSATVEEKVGASDEADEAAKAAEQA</sequence>